<dbReference type="SUPFAM" id="SSF51735">
    <property type="entry name" value="NAD(P)-binding Rossmann-fold domains"/>
    <property type="match status" value="1"/>
</dbReference>
<comment type="similarity">
    <text evidence="1">Belongs to the NAD(P)-dependent epimerase/dehydratase family. SDR39U1 subfamily.</text>
</comment>
<feature type="domain" description="NAD-dependent epimerase/dehydratase" evidence="2">
    <location>
        <begin position="3"/>
        <end position="224"/>
    </location>
</feature>
<dbReference type="Gene3D" id="3.40.50.720">
    <property type="entry name" value="NAD(P)-binding Rossmann-like Domain"/>
    <property type="match status" value="1"/>
</dbReference>
<dbReference type="InterPro" id="IPR001509">
    <property type="entry name" value="Epimerase_deHydtase"/>
</dbReference>
<evidence type="ECO:0008006" key="6">
    <source>
        <dbReference type="Google" id="ProtNLM"/>
    </source>
</evidence>
<dbReference type="OrthoDB" id="5292533at2"/>
<dbReference type="InterPro" id="IPR013549">
    <property type="entry name" value="DUF1731"/>
</dbReference>
<name>A0A1I3YJ75_9PROT</name>
<evidence type="ECO:0000313" key="4">
    <source>
        <dbReference type="EMBL" id="SFK31850.1"/>
    </source>
</evidence>
<gene>
    <name evidence="4" type="ORF">SAMN05216302_100420</name>
</gene>
<dbReference type="CDD" id="cd05242">
    <property type="entry name" value="SDR_a8"/>
    <property type="match status" value="1"/>
</dbReference>
<evidence type="ECO:0000259" key="2">
    <source>
        <dbReference type="Pfam" id="PF01370"/>
    </source>
</evidence>
<dbReference type="AlphaFoldDB" id="A0A1I3YJ75"/>
<proteinExistence type="inferred from homology"/>
<reference evidence="5" key="1">
    <citation type="submission" date="2016-10" db="EMBL/GenBank/DDBJ databases">
        <authorList>
            <person name="Varghese N."/>
            <person name="Submissions S."/>
        </authorList>
    </citation>
    <scope>NUCLEOTIDE SEQUENCE [LARGE SCALE GENOMIC DNA]</scope>
    <source>
        <strain evidence="5">Nm69</strain>
    </source>
</reference>
<dbReference type="STRING" id="52441.SAMN05216302_100420"/>
<dbReference type="Pfam" id="PF01370">
    <property type="entry name" value="Epimerase"/>
    <property type="match status" value="1"/>
</dbReference>
<evidence type="ECO:0000313" key="5">
    <source>
        <dbReference type="Proteomes" id="UP000199533"/>
    </source>
</evidence>
<accession>A0A1I3YJ75</accession>
<protein>
    <recommendedName>
        <fullName evidence="6">TIGR01777 family protein</fullName>
    </recommendedName>
</protein>
<organism evidence="4 5">
    <name type="scientific">Nitrosomonas aestuarii</name>
    <dbReference type="NCBI Taxonomy" id="52441"/>
    <lineage>
        <taxon>Bacteria</taxon>
        <taxon>Pseudomonadati</taxon>
        <taxon>Pseudomonadota</taxon>
        <taxon>Betaproteobacteria</taxon>
        <taxon>Nitrosomonadales</taxon>
        <taxon>Nitrosomonadaceae</taxon>
        <taxon>Nitrosomonas</taxon>
    </lineage>
</organism>
<sequence length="301" mass="33238">MKILITGGTGFIGQSLCPALHSAGHSITILSRYPNKVSSIFDDQIQQLNSVKHLADDAHFDAIINFAGAPIFASRWTDKRKQILLESRVDITCQLVEFIERTATKPAVFLSGSAIGFYGDQGDTLLDESASVLEQDNFGHQLCVAWEQTANKAKEQGVRVCILRTGLVIGKHGGFLQPMILPFKLGLGAKLGSGTQWMPWIHMDDYVAICQTLLNKDELEGVFNLTAPNPTTNNDFTRVLAKQLKRPAFLTTPAWALNLLLGEMSQLLLGSQRVIPKHLLDTGYQFKYTELEAALENVLQK</sequence>
<dbReference type="PANTHER" id="PTHR11092">
    <property type="entry name" value="SUGAR NUCLEOTIDE EPIMERASE RELATED"/>
    <property type="match status" value="1"/>
</dbReference>
<evidence type="ECO:0000259" key="3">
    <source>
        <dbReference type="Pfam" id="PF08338"/>
    </source>
</evidence>
<evidence type="ECO:0000256" key="1">
    <source>
        <dbReference type="ARBA" id="ARBA00009353"/>
    </source>
</evidence>
<dbReference type="InterPro" id="IPR036291">
    <property type="entry name" value="NAD(P)-bd_dom_sf"/>
</dbReference>
<dbReference type="EMBL" id="FOSP01000004">
    <property type="protein sequence ID" value="SFK31850.1"/>
    <property type="molecule type" value="Genomic_DNA"/>
</dbReference>
<dbReference type="Pfam" id="PF08338">
    <property type="entry name" value="DUF1731"/>
    <property type="match status" value="1"/>
</dbReference>
<dbReference type="InterPro" id="IPR010099">
    <property type="entry name" value="SDR39U1"/>
</dbReference>
<dbReference type="NCBIfam" id="TIGR01777">
    <property type="entry name" value="yfcH"/>
    <property type="match status" value="1"/>
</dbReference>
<dbReference type="Proteomes" id="UP000199533">
    <property type="component" value="Unassembled WGS sequence"/>
</dbReference>
<feature type="domain" description="DUF1731" evidence="3">
    <location>
        <begin position="252"/>
        <end position="298"/>
    </location>
</feature>
<keyword evidence="5" id="KW-1185">Reference proteome</keyword>
<dbReference type="PANTHER" id="PTHR11092:SF0">
    <property type="entry name" value="EPIMERASE FAMILY PROTEIN SDR39U1"/>
    <property type="match status" value="1"/>
</dbReference>
<dbReference type="RefSeq" id="WP_090697190.1">
    <property type="nucleotide sequence ID" value="NZ_FOSP01000004.1"/>
</dbReference>